<evidence type="ECO:0000313" key="3">
    <source>
        <dbReference type="Proteomes" id="UP001447188"/>
    </source>
</evidence>
<comment type="caution">
    <text evidence="2">The sequence shown here is derived from an EMBL/GenBank/DDBJ whole genome shotgun (WGS) entry which is preliminary data.</text>
</comment>
<organism evidence="2 3">
    <name type="scientific">Discina gigas</name>
    <dbReference type="NCBI Taxonomy" id="1032678"/>
    <lineage>
        <taxon>Eukaryota</taxon>
        <taxon>Fungi</taxon>
        <taxon>Dikarya</taxon>
        <taxon>Ascomycota</taxon>
        <taxon>Pezizomycotina</taxon>
        <taxon>Pezizomycetes</taxon>
        <taxon>Pezizales</taxon>
        <taxon>Discinaceae</taxon>
        <taxon>Discina</taxon>
    </lineage>
</organism>
<name>A0ABR3G8M6_9PEZI</name>
<dbReference type="EMBL" id="JBBBZM010000176">
    <property type="protein sequence ID" value="KAL0632309.1"/>
    <property type="molecule type" value="Genomic_DNA"/>
</dbReference>
<feature type="compositionally biased region" description="Basic and acidic residues" evidence="1">
    <location>
        <begin position="38"/>
        <end position="47"/>
    </location>
</feature>
<proteinExistence type="predicted"/>
<evidence type="ECO:0000256" key="1">
    <source>
        <dbReference type="SAM" id="MobiDB-lite"/>
    </source>
</evidence>
<dbReference type="Proteomes" id="UP001447188">
    <property type="component" value="Unassembled WGS sequence"/>
</dbReference>
<feature type="region of interest" description="Disordered" evidence="1">
    <location>
        <begin position="17"/>
        <end position="47"/>
    </location>
</feature>
<accession>A0ABR3G8M6</accession>
<keyword evidence="3" id="KW-1185">Reference proteome</keyword>
<protein>
    <submittedName>
        <fullName evidence="2">Uncharacterized protein</fullName>
    </submittedName>
</protein>
<evidence type="ECO:0000313" key="2">
    <source>
        <dbReference type="EMBL" id="KAL0632309.1"/>
    </source>
</evidence>
<reference evidence="2 3" key="1">
    <citation type="submission" date="2024-02" db="EMBL/GenBank/DDBJ databases">
        <title>Discinaceae phylogenomics.</title>
        <authorList>
            <person name="Dirks A.C."/>
            <person name="James T.Y."/>
        </authorList>
    </citation>
    <scope>NUCLEOTIDE SEQUENCE [LARGE SCALE GENOMIC DNA]</scope>
    <source>
        <strain evidence="2 3">ACD0624</strain>
    </source>
</reference>
<sequence length="84" mass="9434">MAVDNRAQQLTSRLHRLIITDPTDTPSNIRGTAFESSLESRKHADTDEEVKRVEVRELEYGNTVLLNDVVARLEEAQTLLATAN</sequence>
<feature type="compositionally biased region" description="Polar residues" evidence="1">
    <location>
        <begin position="22"/>
        <end position="37"/>
    </location>
</feature>
<gene>
    <name evidence="2" type="ORF">Q9L58_008830</name>
</gene>